<accession>A0A409XZ50</accession>
<dbReference type="InterPro" id="IPR029030">
    <property type="entry name" value="Caspase-like_dom_sf"/>
</dbReference>
<dbReference type="GO" id="GO:0006915">
    <property type="term" value="P:apoptotic process"/>
    <property type="evidence" value="ECO:0007669"/>
    <property type="project" value="UniProtKB-KW"/>
</dbReference>
<comment type="caution">
    <text evidence="5">The sequence shown here is derived from an EMBL/GenBank/DDBJ whole genome shotgun (WGS) entry which is preliminary data.</text>
</comment>
<keyword evidence="3" id="KW-0645">Protease</keyword>
<dbReference type="Gene3D" id="3.40.50.1460">
    <property type="match status" value="1"/>
</dbReference>
<evidence type="ECO:0000256" key="2">
    <source>
        <dbReference type="ARBA" id="ARBA00022703"/>
    </source>
</evidence>
<protein>
    <recommendedName>
        <fullName evidence="4">Peptidase C14 caspase domain-containing protein</fullName>
    </recommendedName>
</protein>
<keyword evidence="3" id="KW-0788">Thiol protease</keyword>
<sequence>MTLGYNNPVGSGIFALLIGINNYTKDGMALQGAKNDVEALSEYLQRQLDVPEDRIVCLLNDSATRENILQAFKDLAANPVIKRDDPILIFYAGHGTRIPSPKEWTLGPEKYASFVEAIVPRDFSQEGDARVDVIPDRTIDVLIRNIHDSKGDNILVIFDCCYSGSANRTDYIRPRGWTFAGYAIGEDLDRELIHTLRQKINRGNGALNTHVFLAACASDEKAMEYGDRGVFTSALLRVLTRYNINELTYARAISLATVVSHSQHPECVGNKSNRLFLRQTLPDGWEHCFSVTRDSEGQYTVEAGTINGISDRAEFDLYKMQVASGGPDGAPLLRMVASPVGPWRSSLQPPTGLHPDQNLDIIPVGALVAKQVTAGQTGLLTIYCDSELNNEVNSLSLGDKGIEIRTTDNEEDSFLSMHPEGNEHLALTVRVRDPEALQWRLADCLSSTDRNQLRVVLTAVARFHHLLNFPTGKKLSNLTKFKIAFNELTEKTTKIDAFEEPFIVKHNLYENGKAEIIIDDSGNQKPYGVSLYNDTQTSFWATVLFFGCSDFSIEHLCRVRFHSKTELRVGFGGGSGTDPFTFSVPDGQEMDIGYFKVVLSTDKVDLAHLSQPSPFTPGEDLIGGVELGTRKAQKSADRPPFDYGAIHIPVVLRRAHS</sequence>
<dbReference type="PANTHER" id="PTHR48104">
    <property type="entry name" value="METACASPASE-4"/>
    <property type="match status" value="1"/>
</dbReference>
<keyword evidence="3" id="KW-0378">Hydrolase</keyword>
<dbReference type="EMBL" id="NHYE01001397">
    <property type="protein sequence ID" value="PPQ96060.1"/>
    <property type="molecule type" value="Genomic_DNA"/>
</dbReference>
<dbReference type="GO" id="GO:0004197">
    <property type="term" value="F:cysteine-type endopeptidase activity"/>
    <property type="evidence" value="ECO:0007669"/>
    <property type="project" value="InterPro"/>
</dbReference>
<dbReference type="Pfam" id="PF00656">
    <property type="entry name" value="Peptidase_C14"/>
    <property type="match status" value="1"/>
</dbReference>
<dbReference type="PANTHER" id="PTHR48104:SF30">
    <property type="entry name" value="METACASPASE-1"/>
    <property type="match status" value="1"/>
</dbReference>
<gene>
    <name evidence="5" type="ORF">CVT26_004692</name>
</gene>
<feature type="domain" description="Peptidase C14 caspase" evidence="4">
    <location>
        <begin position="14"/>
        <end position="244"/>
    </location>
</feature>
<evidence type="ECO:0000256" key="3">
    <source>
        <dbReference type="ARBA" id="ARBA00022807"/>
    </source>
</evidence>
<dbReference type="OrthoDB" id="3223806at2759"/>
<evidence type="ECO:0000313" key="5">
    <source>
        <dbReference type="EMBL" id="PPQ96060.1"/>
    </source>
</evidence>
<evidence type="ECO:0000313" key="6">
    <source>
        <dbReference type="Proteomes" id="UP000284706"/>
    </source>
</evidence>
<dbReference type="AlphaFoldDB" id="A0A409XZ50"/>
<dbReference type="InParanoid" id="A0A409XZ50"/>
<dbReference type="SUPFAM" id="SSF52129">
    <property type="entry name" value="Caspase-like"/>
    <property type="match status" value="1"/>
</dbReference>
<keyword evidence="6" id="KW-1185">Reference proteome</keyword>
<name>A0A409XZ50_9AGAR</name>
<dbReference type="GO" id="GO:0005737">
    <property type="term" value="C:cytoplasm"/>
    <property type="evidence" value="ECO:0007669"/>
    <property type="project" value="TreeGrafter"/>
</dbReference>
<evidence type="ECO:0000259" key="4">
    <source>
        <dbReference type="Pfam" id="PF00656"/>
    </source>
</evidence>
<dbReference type="GO" id="GO:0006508">
    <property type="term" value="P:proteolysis"/>
    <property type="evidence" value="ECO:0007669"/>
    <property type="project" value="InterPro"/>
</dbReference>
<proteinExistence type="inferred from homology"/>
<organism evidence="5 6">
    <name type="scientific">Gymnopilus dilepis</name>
    <dbReference type="NCBI Taxonomy" id="231916"/>
    <lineage>
        <taxon>Eukaryota</taxon>
        <taxon>Fungi</taxon>
        <taxon>Dikarya</taxon>
        <taxon>Basidiomycota</taxon>
        <taxon>Agaricomycotina</taxon>
        <taxon>Agaricomycetes</taxon>
        <taxon>Agaricomycetidae</taxon>
        <taxon>Agaricales</taxon>
        <taxon>Agaricineae</taxon>
        <taxon>Hymenogastraceae</taxon>
        <taxon>Gymnopilus</taxon>
    </lineage>
</organism>
<comment type="similarity">
    <text evidence="1">Belongs to the peptidase C14B family.</text>
</comment>
<evidence type="ECO:0000256" key="1">
    <source>
        <dbReference type="ARBA" id="ARBA00009005"/>
    </source>
</evidence>
<dbReference type="Proteomes" id="UP000284706">
    <property type="component" value="Unassembled WGS sequence"/>
</dbReference>
<keyword evidence="2" id="KW-0053">Apoptosis</keyword>
<reference evidence="5 6" key="1">
    <citation type="journal article" date="2018" name="Evol. Lett.">
        <title>Horizontal gene cluster transfer increased hallucinogenic mushroom diversity.</title>
        <authorList>
            <person name="Reynolds H.T."/>
            <person name="Vijayakumar V."/>
            <person name="Gluck-Thaler E."/>
            <person name="Korotkin H.B."/>
            <person name="Matheny P.B."/>
            <person name="Slot J.C."/>
        </authorList>
    </citation>
    <scope>NUCLEOTIDE SEQUENCE [LARGE SCALE GENOMIC DNA]</scope>
    <source>
        <strain evidence="5 6">SRW20</strain>
    </source>
</reference>
<dbReference type="InterPro" id="IPR050452">
    <property type="entry name" value="Metacaspase"/>
</dbReference>
<dbReference type="InterPro" id="IPR011600">
    <property type="entry name" value="Pept_C14_caspase"/>
</dbReference>